<accession>A0A1W1ELK7</accession>
<keyword evidence="1" id="KW-0812">Transmembrane</keyword>
<name>A0A1W1ELK7_9ZZZZ</name>
<gene>
    <name evidence="2" type="ORF">MNB_SV-15-1025</name>
</gene>
<feature type="transmembrane region" description="Helical" evidence="1">
    <location>
        <begin position="12"/>
        <end position="35"/>
    </location>
</feature>
<dbReference type="AlphaFoldDB" id="A0A1W1ELK7"/>
<organism evidence="2">
    <name type="scientific">hydrothermal vent metagenome</name>
    <dbReference type="NCBI Taxonomy" id="652676"/>
    <lineage>
        <taxon>unclassified sequences</taxon>
        <taxon>metagenomes</taxon>
        <taxon>ecological metagenomes</taxon>
    </lineage>
</organism>
<sequence length="82" mass="9778">MNSDKKERGITIMMIISIISVMFAIISMALIQTYINKQIYYKSLELSRIQKEYDILKVEERALTHTINQLRYKNLVLDMIRH</sequence>
<reference evidence="2" key="1">
    <citation type="submission" date="2016-10" db="EMBL/GenBank/DDBJ databases">
        <authorList>
            <person name="de Groot N.N."/>
        </authorList>
    </citation>
    <scope>NUCLEOTIDE SEQUENCE</scope>
</reference>
<keyword evidence="1" id="KW-1133">Transmembrane helix</keyword>
<proteinExistence type="predicted"/>
<protein>
    <submittedName>
        <fullName evidence="2">Uncharacterized protein</fullName>
    </submittedName>
</protein>
<dbReference type="EMBL" id="FRYL01000049">
    <property type="protein sequence ID" value="SHO81753.1"/>
    <property type="molecule type" value="Genomic_DNA"/>
</dbReference>
<evidence type="ECO:0000313" key="2">
    <source>
        <dbReference type="EMBL" id="SHO81753.1"/>
    </source>
</evidence>
<keyword evidence="1" id="KW-0472">Membrane</keyword>
<evidence type="ECO:0000256" key="1">
    <source>
        <dbReference type="SAM" id="Phobius"/>
    </source>
</evidence>